<feature type="domain" description="Helicase/UvrB N-terminal" evidence="1">
    <location>
        <begin position="112"/>
        <end position="275"/>
    </location>
</feature>
<keyword evidence="3" id="KW-0347">Helicase</keyword>
<dbReference type="GO" id="GO:0015668">
    <property type="term" value="F:type III site-specific deoxyribonuclease activity"/>
    <property type="evidence" value="ECO:0007669"/>
    <property type="project" value="InterPro"/>
</dbReference>
<keyword evidence="4" id="KW-0255">Endonuclease</keyword>
<protein>
    <submittedName>
        <fullName evidence="3">DEAD/DEAH box helicase family protein</fullName>
    </submittedName>
    <submittedName>
        <fullName evidence="4">Restriction endonuclease subunit R</fullName>
    </submittedName>
</protein>
<evidence type="ECO:0000259" key="2">
    <source>
        <dbReference type="Pfam" id="PF19778"/>
    </source>
</evidence>
<dbReference type="RefSeq" id="WP_118200014.1">
    <property type="nucleotide sequence ID" value="NZ_JAPDUQ010000002.1"/>
</dbReference>
<dbReference type="Pfam" id="PF04851">
    <property type="entry name" value="ResIII"/>
    <property type="match status" value="1"/>
</dbReference>
<dbReference type="GO" id="GO:0003677">
    <property type="term" value="F:DNA binding"/>
    <property type="evidence" value="ECO:0007669"/>
    <property type="project" value="InterPro"/>
</dbReference>
<name>A0A3R6H455_9BACT</name>
<reference evidence="4 5" key="1">
    <citation type="submission" date="2018-08" db="EMBL/GenBank/DDBJ databases">
        <title>A genome reference for cultivated species of the human gut microbiota.</title>
        <authorList>
            <person name="Zou Y."/>
            <person name="Xue W."/>
            <person name="Luo G."/>
        </authorList>
    </citation>
    <scope>NUCLEOTIDE SEQUENCE [LARGE SCALE GENOMIC DNA]</scope>
    <source>
        <strain evidence="4 5">AM22-1</strain>
    </source>
</reference>
<evidence type="ECO:0000313" key="6">
    <source>
        <dbReference type="Proteomes" id="UP001209074"/>
    </source>
</evidence>
<dbReference type="Proteomes" id="UP000286501">
    <property type="component" value="Unassembled WGS sequence"/>
</dbReference>
<dbReference type="InterPro" id="IPR045572">
    <property type="entry name" value="RE_endonuc_C"/>
</dbReference>
<sequence>MKLKFKIQQYQTDAVESVINVFKGQPNQANLEYRMDKGKLYVVDSKKHDIKIVQTDVFADNDDAGNSLGYKNNRLVMDKVALFDNIRQIQTENNIHQDEELCQKLGACQLDVEMETGTGKTYVYIKTMFELNKQYGWTKFIVVVPSIAIREGVKKSFDITVDHFMEQYGKKARYFIYDSSSLNDIDTFSQSNDISVMIINTQAFNTMKEGAKNKAARIINSERDEFGSRKPIAVLAANNPIIILDEPQKMGGAATQTALKAFNPLFTLNYSATHKEHHNTVYVLDALDAYNHKLVKKIEVVGFELKNLKGTDSYIYFAELLLSKDKAPQVRLEIEQQSTTGAIKRIYKKLGEGDDLYSASGNMQQYKGFMITDIVVDVLQPSRSHVKFSNGESLMLKEVIGNVTADHKARIQIRETIKAHFRKESALFHRGIKCLSLFFIDEVAKYRQYDEDGNAMLGRYGEIFEQEYQAELLENQNKYDPEYMQYLSCIPVNKTHEGYFSIDPKTKRIKDSDEKKGAGSDDVSAYDLIMKDKERLLSLDPTYSPVRFIFSHSALREGWDNPNIFQICSLRQANSISQKRQEVGRGLRLCVDNKGVRQDADTLQGQVQQINRLTVIASEGYADFVNDLQKNISEDLYDHPKVADIDYFDGKTFTIEDGSKHSITTSEAKKIYFYLVKNGYVDDESHVTDAYRSAATSGTLATLPDEVKPYGKWIHKLIEGVWNPSALDGMIENGSTPQTPENRLNENFTKKEFQELWNRINHKYAYTVNFECKELIEKAIAAINKELVVSKLSYVVTRGVQKTELKHDDMKAGSMMVQEEMQHDDLRTDVVSTVKYDLLGKIATNTRLTRKTIAGILSQIKPEKFNMYKMNPEEFIRRVSRLILEQKATIIVDHISYNEIEGSYDSAIFTEEKHTSLDKAYQGRKSIVDYVFTDGTAKQSVERKFVEDLDTSTDVAVYAKLPKGFHIPTPVGNYSPDWAIAFKDGAVKHVYFVAETKGSMSTLDLRGIEDGKIACADRLFEQLSGSGIYYHKVTNYDDLMEWVK</sequence>
<keyword evidence="4" id="KW-0378">Hydrolase</keyword>
<feature type="domain" description="Type III restriction enzyme C-terminal endonuclease" evidence="2">
    <location>
        <begin position="926"/>
        <end position="1035"/>
    </location>
</feature>
<organism evidence="3 6">
    <name type="scientific">Segatella copri</name>
    <dbReference type="NCBI Taxonomy" id="165179"/>
    <lineage>
        <taxon>Bacteria</taxon>
        <taxon>Pseudomonadati</taxon>
        <taxon>Bacteroidota</taxon>
        <taxon>Bacteroidia</taxon>
        <taxon>Bacteroidales</taxon>
        <taxon>Prevotellaceae</taxon>
        <taxon>Segatella</taxon>
    </lineage>
</organism>
<keyword evidence="3" id="KW-0067">ATP-binding</keyword>
<evidence type="ECO:0000259" key="1">
    <source>
        <dbReference type="Pfam" id="PF04851"/>
    </source>
</evidence>
<proteinExistence type="predicted"/>
<comment type="caution">
    <text evidence="3">The sequence shown here is derived from an EMBL/GenBank/DDBJ whole genome shotgun (WGS) entry which is preliminary data.</text>
</comment>
<evidence type="ECO:0000313" key="3">
    <source>
        <dbReference type="EMBL" id="MCW4092597.1"/>
    </source>
</evidence>
<dbReference type="InterPro" id="IPR027417">
    <property type="entry name" value="P-loop_NTPase"/>
</dbReference>
<evidence type="ECO:0000313" key="5">
    <source>
        <dbReference type="Proteomes" id="UP000286501"/>
    </source>
</evidence>
<dbReference type="Proteomes" id="UP001209074">
    <property type="component" value="Unassembled WGS sequence"/>
</dbReference>
<evidence type="ECO:0000313" key="4">
    <source>
        <dbReference type="EMBL" id="RHG69283.1"/>
    </source>
</evidence>
<dbReference type="GO" id="GO:0005524">
    <property type="term" value="F:ATP binding"/>
    <property type="evidence" value="ECO:0007669"/>
    <property type="project" value="InterPro"/>
</dbReference>
<dbReference type="EMBL" id="JAPDUS010000004">
    <property type="protein sequence ID" value="MCW4092597.1"/>
    <property type="molecule type" value="Genomic_DNA"/>
</dbReference>
<dbReference type="EMBL" id="QRIN01000002">
    <property type="protein sequence ID" value="RHG69283.1"/>
    <property type="molecule type" value="Genomic_DNA"/>
</dbReference>
<dbReference type="SUPFAM" id="SSF52540">
    <property type="entry name" value="P-loop containing nucleoside triphosphate hydrolases"/>
    <property type="match status" value="2"/>
</dbReference>
<dbReference type="GO" id="GO:0004386">
    <property type="term" value="F:helicase activity"/>
    <property type="evidence" value="ECO:0007669"/>
    <property type="project" value="UniProtKB-KW"/>
</dbReference>
<keyword evidence="3" id="KW-0547">Nucleotide-binding</keyword>
<dbReference type="AlphaFoldDB" id="A0A3R6H455"/>
<dbReference type="InterPro" id="IPR006935">
    <property type="entry name" value="Helicase/UvrB_N"/>
</dbReference>
<dbReference type="Pfam" id="PF19778">
    <property type="entry name" value="RE_endonuc"/>
    <property type="match status" value="1"/>
</dbReference>
<accession>A0A3R6H455</accession>
<gene>
    <name evidence="4" type="ORF">DW250_00520</name>
    <name evidence="3" type="ORF">ONT05_03325</name>
</gene>
<keyword evidence="4" id="KW-0540">Nuclease</keyword>
<reference evidence="3" key="2">
    <citation type="submission" date="2022-11" db="EMBL/GenBank/DDBJ databases">
        <title>Genomic repertoires linked with pathogenic potency of arthritogenic Prevotella copri isolated from the gut of rheumatoid arthritis patients.</title>
        <authorList>
            <person name="Nii T."/>
            <person name="Maeda Y."/>
            <person name="Motooka D."/>
            <person name="Naito M."/>
            <person name="Matsumoto Y."/>
            <person name="Ogawa T."/>
            <person name="Oguro-Igashira E."/>
            <person name="Kishikawa T."/>
            <person name="Yamashita M."/>
            <person name="Koizumi S."/>
            <person name="Kurakawa T."/>
            <person name="Okumura R."/>
            <person name="Kayama H."/>
            <person name="Murakami M."/>
            <person name="Sakaguchi T."/>
            <person name="Das B."/>
            <person name="Nakamura S."/>
            <person name="Okada Y."/>
            <person name="Kumanogoh A."/>
            <person name="Takeda K."/>
        </authorList>
    </citation>
    <scope>NUCLEOTIDE SEQUENCE</scope>
    <source>
        <strain evidence="3">N016-13</strain>
    </source>
</reference>
<dbReference type="Gene3D" id="3.40.50.300">
    <property type="entry name" value="P-loop containing nucleotide triphosphate hydrolases"/>
    <property type="match status" value="2"/>
</dbReference>